<gene>
    <name evidence="5" type="ORF">H9763_04830</name>
</gene>
<accession>A0A9D2MQZ4</accession>
<feature type="region of interest" description="Disordered" evidence="2">
    <location>
        <begin position="110"/>
        <end position="143"/>
    </location>
</feature>
<feature type="region of interest" description="Disordered" evidence="2">
    <location>
        <begin position="2452"/>
        <end position="2534"/>
    </location>
</feature>
<dbReference type="SMART" id="SM00487">
    <property type="entry name" value="DEXDc"/>
    <property type="match status" value="1"/>
</dbReference>
<dbReference type="Pfam" id="PF04851">
    <property type="entry name" value="ResIII"/>
    <property type="match status" value="1"/>
</dbReference>
<dbReference type="Gene3D" id="3.40.50.10810">
    <property type="entry name" value="Tandem AAA-ATPase domain"/>
    <property type="match status" value="2"/>
</dbReference>
<organism evidence="5 6">
    <name type="scientific">Candidatus Eisenbergiella merdigallinarum</name>
    <dbReference type="NCBI Taxonomy" id="2838552"/>
    <lineage>
        <taxon>Bacteria</taxon>
        <taxon>Bacillati</taxon>
        <taxon>Bacillota</taxon>
        <taxon>Clostridia</taxon>
        <taxon>Lachnospirales</taxon>
        <taxon>Lachnospiraceae</taxon>
        <taxon>Eisenbergiella</taxon>
    </lineage>
</organism>
<evidence type="ECO:0000313" key="6">
    <source>
        <dbReference type="Proteomes" id="UP000886883"/>
    </source>
</evidence>
<dbReference type="InterPro" id="IPR001650">
    <property type="entry name" value="Helicase_C-like"/>
</dbReference>
<feature type="region of interest" description="Disordered" evidence="2">
    <location>
        <begin position="209"/>
        <end position="231"/>
    </location>
</feature>
<dbReference type="SUPFAM" id="SSF52540">
    <property type="entry name" value="P-loop containing nucleoside triphosphate hydrolases"/>
    <property type="match status" value="2"/>
</dbReference>
<dbReference type="InterPro" id="IPR014001">
    <property type="entry name" value="Helicase_ATP-bd"/>
</dbReference>
<dbReference type="InterPro" id="IPR054203">
    <property type="entry name" value="DUF6908"/>
</dbReference>
<dbReference type="EMBL" id="DWXE01000016">
    <property type="protein sequence ID" value="HJB90776.1"/>
    <property type="molecule type" value="Genomic_DNA"/>
</dbReference>
<dbReference type="InterPro" id="IPR027417">
    <property type="entry name" value="P-loop_NTPase"/>
</dbReference>
<dbReference type="InterPro" id="IPR038718">
    <property type="entry name" value="SNF2-like_sf"/>
</dbReference>
<dbReference type="Gene3D" id="3.40.50.150">
    <property type="entry name" value="Vaccinia Virus protein VP39"/>
    <property type="match status" value="1"/>
</dbReference>
<dbReference type="PANTHER" id="PTHR41313:SF1">
    <property type="entry name" value="DNA METHYLASE ADENINE-SPECIFIC DOMAIN-CONTAINING PROTEIN"/>
    <property type="match status" value="1"/>
</dbReference>
<dbReference type="PANTHER" id="PTHR41313">
    <property type="entry name" value="ADENINE-SPECIFIC METHYLTRANSFERASE"/>
    <property type="match status" value="1"/>
</dbReference>
<feature type="compositionally biased region" description="Basic and acidic residues" evidence="2">
    <location>
        <begin position="2477"/>
        <end position="2493"/>
    </location>
</feature>
<dbReference type="Proteomes" id="UP000886883">
    <property type="component" value="Unassembled WGS sequence"/>
</dbReference>
<evidence type="ECO:0000259" key="4">
    <source>
        <dbReference type="SMART" id="SM00490"/>
    </source>
</evidence>
<feature type="region of interest" description="Disordered" evidence="2">
    <location>
        <begin position="47"/>
        <end position="94"/>
    </location>
</feature>
<dbReference type="InterPro" id="IPR006935">
    <property type="entry name" value="Helicase/UvrB_N"/>
</dbReference>
<evidence type="ECO:0000256" key="2">
    <source>
        <dbReference type="SAM" id="MobiDB-lite"/>
    </source>
</evidence>
<dbReference type="Pfam" id="PF00271">
    <property type="entry name" value="Helicase_C"/>
    <property type="match status" value="1"/>
</dbReference>
<feature type="domain" description="Helicase ATP-binding" evidence="3">
    <location>
        <begin position="1660"/>
        <end position="1898"/>
    </location>
</feature>
<protein>
    <submittedName>
        <fullName evidence="5">DEAD/DEAH box helicase family protein</fullName>
    </submittedName>
</protein>
<feature type="compositionally biased region" description="Acidic residues" evidence="2">
    <location>
        <begin position="2103"/>
        <end position="2113"/>
    </location>
</feature>
<reference evidence="5" key="1">
    <citation type="journal article" date="2021" name="PeerJ">
        <title>Extensive microbial diversity within the chicken gut microbiome revealed by metagenomics and culture.</title>
        <authorList>
            <person name="Gilroy R."/>
            <person name="Ravi A."/>
            <person name="Getino M."/>
            <person name="Pursley I."/>
            <person name="Horton D.L."/>
            <person name="Alikhan N.F."/>
            <person name="Baker D."/>
            <person name="Gharbi K."/>
            <person name="Hall N."/>
            <person name="Watson M."/>
            <person name="Adriaenssens E.M."/>
            <person name="Foster-Nyarko E."/>
            <person name="Jarju S."/>
            <person name="Secka A."/>
            <person name="Antonio M."/>
            <person name="Oren A."/>
            <person name="Chaudhuri R.R."/>
            <person name="La Ragione R."/>
            <person name="Hildebrand F."/>
            <person name="Pallen M.J."/>
        </authorList>
    </citation>
    <scope>NUCLEOTIDE SEQUENCE</scope>
    <source>
        <strain evidence="5">USAMLcec3-2134</strain>
    </source>
</reference>
<dbReference type="GO" id="GO:0005524">
    <property type="term" value="F:ATP binding"/>
    <property type="evidence" value="ECO:0007669"/>
    <property type="project" value="InterPro"/>
</dbReference>
<dbReference type="InterPro" id="IPR052933">
    <property type="entry name" value="DNA_Protect_Modify"/>
</dbReference>
<evidence type="ECO:0000259" key="3">
    <source>
        <dbReference type="SMART" id="SM00487"/>
    </source>
</evidence>
<feature type="region of interest" description="Disordered" evidence="2">
    <location>
        <begin position="2081"/>
        <end position="2113"/>
    </location>
</feature>
<dbReference type="Gene3D" id="3.40.50.300">
    <property type="entry name" value="P-loop containing nucleotide triphosphate hydrolases"/>
    <property type="match status" value="1"/>
</dbReference>
<dbReference type="SUPFAM" id="SSF55271">
    <property type="entry name" value="DNA repair protein MutS, domain I"/>
    <property type="match status" value="1"/>
</dbReference>
<dbReference type="GO" id="GO:0004386">
    <property type="term" value="F:helicase activity"/>
    <property type="evidence" value="ECO:0007669"/>
    <property type="project" value="UniProtKB-KW"/>
</dbReference>
<keyword evidence="5" id="KW-0067">ATP-binding</keyword>
<dbReference type="GO" id="GO:0006298">
    <property type="term" value="P:mismatch repair"/>
    <property type="evidence" value="ECO:0007669"/>
    <property type="project" value="InterPro"/>
</dbReference>
<feature type="coiled-coil region" evidence="1">
    <location>
        <begin position="1782"/>
        <end position="1829"/>
    </location>
</feature>
<feature type="compositionally biased region" description="Basic and acidic residues" evidence="2">
    <location>
        <begin position="2091"/>
        <end position="2102"/>
    </location>
</feature>
<feature type="domain" description="Helicase C-terminal" evidence="4">
    <location>
        <begin position="2122"/>
        <end position="2212"/>
    </location>
</feature>
<dbReference type="InterPro" id="IPR029063">
    <property type="entry name" value="SAM-dependent_MTases_sf"/>
</dbReference>
<keyword evidence="5" id="KW-0347">Helicase</keyword>
<dbReference type="InterPro" id="IPR016151">
    <property type="entry name" value="DNA_mismatch_repair_MutS_N"/>
</dbReference>
<dbReference type="Pfam" id="PF21849">
    <property type="entry name" value="DUF6908"/>
    <property type="match status" value="1"/>
</dbReference>
<proteinExistence type="predicted"/>
<keyword evidence="5" id="KW-0547">Nucleotide-binding</keyword>
<feature type="compositionally biased region" description="Basic and acidic residues" evidence="2">
    <location>
        <begin position="47"/>
        <end position="76"/>
    </location>
</feature>
<keyword evidence="1" id="KW-0175">Coiled coil</keyword>
<comment type="caution">
    <text evidence="5">The sequence shown here is derived from an EMBL/GenBank/DDBJ whole genome shotgun (WGS) entry which is preliminary data.</text>
</comment>
<reference evidence="5" key="2">
    <citation type="submission" date="2021-04" db="EMBL/GenBank/DDBJ databases">
        <authorList>
            <person name="Gilroy R."/>
        </authorList>
    </citation>
    <scope>NUCLEOTIDE SEQUENCE</scope>
    <source>
        <strain evidence="5">USAMLcec3-2134</strain>
    </source>
</reference>
<dbReference type="SMART" id="SM00490">
    <property type="entry name" value="HELICc"/>
    <property type="match status" value="1"/>
</dbReference>
<feature type="compositionally biased region" description="Basic and acidic residues" evidence="2">
    <location>
        <begin position="110"/>
        <end position="140"/>
    </location>
</feature>
<dbReference type="Gene3D" id="3.40.1170.10">
    <property type="entry name" value="DNA repair protein MutS, domain I"/>
    <property type="match status" value="1"/>
</dbReference>
<evidence type="ECO:0000256" key="1">
    <source>
        <dbReference type="SAM" id="Coils"/>
    </source>
</evidence>
<feature type="region of interest" description="Disordered" evidence="2">
    <location>
        <begin position="480"/>
        <end position="564"/>
    </location>
</feature>
<evidence type="ECO:0000313" key="5">
    <source>
        <dbReference type="EMBL" id="HJB90776.1"/>
    </source>
</evidence>
<dbReference type="SUPFAM" id="SSF53335">
    <property type="entry name" value="S-adenosyl-L-methionine-dependent methyltransferases"/>
    <property type="match status" value="1"/>
</dbReference>
<dbReference type="GO" id="GO:0030983">
    <property type="term" value="F:mismatched DNA binding"/>
    <property type="evidence" value="ECO:0007669"/>
    <property type="project" value="InterPro"/>
</dbReference>
<name>A0A9D2MQZ4_9FIRM</name>
<dbReference type="GO" id="GO:0016787">
    <property type="term" value="F:hydrolase activity"/>
    <property type="evidence" value="ECO:0007669"/>
    <property type="project" value="InterPro"/>
</dbReference>
<sequence>MVKAMASVPTDHRHYQTMERALDKMAAFLRGEYSLFTPLPEAVLQAERQEKREQKKETSPKAEKAPASDRRLEDAARALSKKQRRNIREQTDGQLSFDFAAMTLNHLEEQDAKEGIKEPERVQEKTQEEPIKEAEPEPRYDLGYGHLGNGLTVWNRMEEENGDYKTIAHIAPDRTVTFYDKELPEAVREQIQKIAATSDLRISATQDAPVFSAPPARPEQTKQRPGQTRPERNYRTFARMFPEIVSGEYRYLRLQAGESMMPLSIQRIAEDQIAVAHTHIQNGDVMNDPEMTFRIDQEAGTLEPLTFQQDGWPQIYQQVYPEPGRWIPKLSRDLSRFTEQWFKNIGEQGYCREQAIAERDGQDITLQFDSNGNLLPEDAPASSVPPVKSPVTLYREALELLDREVKNSSLYSYLRDRDTDIDEAKDELDDALAHYIEEIGPENPELADAYLSLPMFREWLTEDLLERNYQDYSFDLRDSIDKNAGQPDTPEWAKEESRTPAVETAGRTDVSQRPEIAPHGPLEPQNEGGEGRIPPQPGEGIPDTGAGSSGELKRPQDVQPEPNLAPNAEEYLNLKAQHPDQLLGIQTDGYLMFYGKDAQEAAAALGTRVLTRDIPGLGETAVTGYSESWQAALKKLLEHGKSAVIARPDPEYGPSAPYEILKIRDAAEYIPLGMELTMDGRRMKIDGVDYDRGTVSLQDMQMRGWFPIFREEPIPFVRSCVEEEQNREEQREIRADEMLRAAGNAATEQDIDRYEQQMTGAIPEQDKSEPRYTVTQTTDAFEDPFALWDHQTDGYYRDAYGDIPTFMEESEAAAYLEGLTGVQPARQEPELDKAAAPAPDNRVEIDGGSIGLRSIVIDLTGQSREEKEEPEQAQQSERLNFHITDEQLGVGGQKTKYQNNVAAIRTLKQIETEGRLATPQEQETLSRYVGWGGLFQVFDETKENWKKEYAELKELLTPEEYESAKSTVLNAHYTSPTVIQAIYEAVGRMNFTPGNILEPSMGIGNFFGLVPEPFSDSRLYGVELDQLTGRIAKQLYQKADITIDGFENTSYPDDFFDLAVGNVPFGEYKVHDKRYDQQNLLIHDYFITKALDKVRPGGIVAFITSKGTMDKQNSKVRAALAQKADLLGAIRLPNDAFKANAGTEVTTDILFFQKRDRAPEREPDWVQVGKTEDGVPLNRYYLDHPEMVLGKMSFFQNMYGNETETACLPEPGASLSEKLAEAVKHISLPDRELLLADAPGQENSQEAQSLPADPKVRNFSFTEVDGTLYFRENSRMRPVDLGKTQTARVKGMIAVRDSARKLIELQLLGASDGEIKEEQAKLNQLYDSFTEKYGLLSSVGNRLAFRQDSSYPLLCSLEILDDEGNLARKADMFFKRTIQTHQAVTSVDTAAEALAVSIGEKACVDLAYMASLMGGSEKIPQIVEELKGVIYKDPDTGPFDLEADGDGWARGWQTADEYLSGDVREKLEKARAAAEQYPEFAVNVEALTQIQPKDLTAAEISVRVGASWIDPKYYRQFLFELLQTPYNLRGTKIDVFRSPVTGEWNVKGKSEDSKQNARAWATYGSKRRNAYLLFENALNQRDTRVYDTTYVDGKEVRTLNPKETAIAQQKQEAICEAFREWIFKDPQRRAELCAAYNKTFNSTRPREYDGSHIRFTGMNPEIKLEPHQRNAVARMLYGGNALLAHCVGAGKTFEMIAGAMEAKRLGLCQKSLFVVPNHLTEQWGGDFLTLYPGAKVLVATKRDFEPANRKKFCARIATGDYDAVIIGHSQFEKIPLSPARQEAAMKEQRDEIINAIAEAKAEKAERFTIKQLERTKKSLDTKIKRLYDKKRDDTITFEELGVDRLFVDEAHLFKNLYFHTKMQNVAGISQTEAQKSSDMFAKCRYLDEITGGRGVTFATGTPVSNSMVELYTMMRYLQLDMLKKRGMAHFDDWAANFGEKVTAVELKPEGTGFRAKTRFARFFNLPELMKLWKEAADIQTADMLKLPVPEVEYITVSTEPSEAQKQMVQDLAERAEAVRQGSVDPSVDNMLKITSDGRKLALDQRILNPLLGDDPNSKVNACVNNVFEIWKESAGTRGTQLIFSDLSTPKGKAERPPAKEGAEEPGDGNEQPEDAEALRLETSVYEDIRDKLVAKGIPREEIAFIHEANTEAQKAELFAKVRNGQIRVLLGSTQKMGAGTNVQKRLIASHDLDCPWRPADLEQRAGRILRRGNDNPKVKIFRYVTKGTFDAYNWGLVENKQKFIGQIMTSKSPARSIEDVDATALSYAEVKMIATGDPRIKEKMDLDIQVSKLKMLKSNHMAQKYEMEDKVVGYYPQKIAETRLFIEALSADLPILQSHPAKDDAFSITIQGKVYTERKEAGEALVAACQSIKDPEKPIELGEYRGFPMRLRFENGTFKVTMKQHLTYTAELSTDVVGNITRINNALEKISENLVRNRERLENLQTELVSAKEEAARPFPQEEELEQKSARLSQLNKELDNEEKKPKTEPAREEENEQDPPAGKPSILKALKQFDRPALAASGPAKEARREAVL</sequence>
<keyword evidence="5" id="KW-0378">Hydrolase</keyword>